<keyword evidence="1" id="KW-1133">Transmembrane helix</keyword>
<dbReference type="Proteomes" id="UP001601059">
    <property type="component" value="Unassembled WGS sequence"/>
</dbReference>
<feature type="transmembrane region" description="Helical" evidence="1">
    <location>
        <begin position="118"/>
        <end position="140"/>
    </location>
</feature>
<proteinExistence type="predicted"/>
<keyword evidence="1" id="KW-0812">Transmembrane</keyword>
<evidence type="ECO:0000256" key="1">
    <source>
        <dbReference type="SAM" id="Phobius"/>
    </source>
</evidence>
<dbReference type="InterPro" id="IPR021354">
    <property type="entry name" value="DUF2975"/>
</dbReference>
<comment type="caution">
    <text evidence="2">The sequence shown here is derived from an EMBL/GenBank/DDBJ whole genome shotgun (WGS) entry which is preliminary data.</text>
</comment>
<sequence>MLRGNTAFLKGSIFTIGLTVLLLFIILLPHLADEAATLNPEFAYLKMPVLIGLYMTGVPFYIALYEAFKLLRYIELGSAFSKLAVNSLNGIKIAAVSIMFLYFMGMVVLATQSALHPGIGLIGLIIIFASLIITFFAAVLQQLLRSALELKTENDLTV</sequence>
<evidence type="ECO:0000313" key="3">
    <source>
        <dbReference type="Proteomes" id="UP001601059"/>
    </source>
</evidence>
<dbReference type="RefSeq" id="WP_389358457.1">
    <property type="nucleotide sequence ID" value="NZ_JBIACK010000001.1"/>
</dbReference>
<evidence type="ECO:0000313" key="2">
    <source>
        <dbReference type="EMBL" id="MFE8699883.1"/>
    </source>
</evidence>
<protein>
    <submittedName>
        <fullName evidence="2">DUF2975 domain-containing protein</fullName>
    </submittedName>
</protein>
<name>A0ABW6K6S0_9BACI</name>
<accession>A0ABW6K6S0</accession>
<gene>
    <name evidence="2" type="ORF">ACFYKX_04520</name>
</gene>
<reference evidence="2 3" key="1">
    <citation type="submission" date="2024-08" db="EMBL/GenBank/DDBJ databases">
        <title>Two novel Cytobacillus novel species.</title>
        <authorList>
            <person name="Liu G."/>
        </authorList>
    </citation>
    <scope>NUCLEOTIDE SEQUENCE [LARGE SCALE GENOMIC DNA]</scope>
    <source>
        <strain evidence="2 3">FJAT-54145</strain>
    </source>
</reference>
<keyword evidence="1" id="KW-0472">Membrane</keyword>
<dbReference type="EMBL" id="JBIACK010000001">
    <property type="protein sequence ID" value="MFE8699883.1"/>
    <property type="molecule type" value="Genomic_DNA"/>
</dbReference>
<dbReference type="Pfam" id="PF11188">
    <property type="entry name" value="DUF2975"/>
    <property type="match status" value="1"/>
</dbReference>
<organism evidence="2 3">
    <name type="scientific">Cytobacillus spartinae</name>
    <dbReference type="NCBI Taxonomy" id="3299023"/>
    <lineage>
        <taxon>Bacteria</taxon>
        <taxon>Bacillati</taxon>
        <taxon>Bacillota</taxon>
        <taxon>Bacilli</taxon>
        <taxon>Bacillales</taxon>
        <taxon>Bacillaceae</taxon>
        <taxon>Cytobacillus</taxon>
    </lineage>
</organism>
<feature type="transmembrane region" description="Helical" evidence="1">
    <location>
        <begin position="7"/>
        <end position="28"/>
    </location>
</feature>
<feature type="transmembrane region" description="Helical" evidence="1">
    <location>
        <begin position="48"/>
        <end position="68"/>
    </location>
</feature>
<feature type="transmembrane region" description="Helical" evidence="1">
    <location>
        <begin position="89"/>
        <end position="112"/>
    </location>
</feature>
<keyword evidence="3" id="KW-1185">Reference proteome</keyword>